<keyword evidence="1" id="KW-1133">Transmembrane helix</keyword>
<proteinExistence type="predicted"/>
<dbReference type="EMBL" id="MCRI01000034">
    <property type="protein sequence ID" value="ODN65918.1"/>
    <property type="molecule type" value="Genomic_DNA"/>
</dbReference>
<evidence type="ECO:0008006" key="4">
    <source>
        <dbReference type="Google" id="ProtNLM"/>
    </source>
</evidence>
<feature type="transmembrane region" description="Helical" evidence="1">
    <location>
        <begin position="205"/>
        <end position="224"/>
    </location>
</feature>
<evidence type="ECO:0000313" key="2">
    <source>
        <dbReference type="EMBL" id="ODN65918.1"/>
    </source>
</evidence>
<sequence length="302" mass="32389">MLRGIADFAMKGRWQAAFAAALLSVAAMLLPPLNYLASGVIVLATLRVGPKEGLRVMAATLVVFAVVAGLLLGQVWIAAALLLTSWLPAYLVTLVLGYTRSLERALLAAAGAGILVVLIAHIFLPNPALWWQEMLTPFVQLLSEQSGWQLNAADTQNFLVQMAGMMTGLIAAAVSVNIILGILIGRAWQSALYNEGAFGSEFTQITLGKTLAILTAVLMALSLTPIASSLMLLIDCLPVLLVLFAIQGIAVAHAIVRAKQKSVAWLVVMYVLMVLMLPQMLILTATLGVLEQWFNFRKRALA</sequence>
<dbReference type="STRING" id="291169.A9E74_02342"/>
<evidence type="ECO:0000313" key="3">
    <source>
        <dbReference type="Proteomes" id="UP000094379"/>
    </source>
</evidence>
<comment type="caution">
    <text evidence="2">The sequence shown here is derived from an EMBL/GenBank/DDBJ whole genome shotgun (WGS) entry which is preliminary data.</text>
</comment>
<reference evidence="2 3" key="1">
    <citation type="submission" date="2016-07" db="EMBL/GenBank/DDBJ databases">
        <title>Draft Genome Sequence of Methylophaga muralis Bur 1.</title>
        <authorList>
            <person name="Vasilenko O.V."/>
            <person name="Doronina N.V."/>
            <person name="Shmareva M.N."/>
            <person name="Tarlachkov S.V."/>
            <person name="Mustakhimov I."/>
            <person name="Trotsenko Y.A."/>
        </authorList>
    </citation>
    <scope>NUCLEOTIDE SEQUENCE [LARGE SCALE GENOMIC DNA]</scope>
    <source>
        <strain evidence="2 3">Bur 1</strain>
    </source>
</reference>
<dbReference type="Proteomes" id="UP000094379">
    <property type="component" value="Unassembled WGS sequence"/>
</dbReference>
<name>A0A1E3GPE8_9GAMM</name>
<feature type="transmembrane region" description="Helical" evidence="1">
    <location>
        <begin position="53"/>
        <end position="71"/>
    </location>
</feature>
<feature type="transmembrane region" description="Helical" evidence="1">
    <location>
        <begin position="158"/>
        <end position="184"/>
    </location>
</feature>
<dbReference type="RefSeq" id="WP_069296735.1">
    <property type="nucleotide sequence ID" value="NZ_MCRI01000034.1"/>
</dbReference>
<dbReference type="AlphaFoldDB" id="A0A1E3GPE8"/>
<keyword evidence="1" id="KW-0812">Transmembrane</keyword>
<feature type="transmembrane region" description="Helical" evidence="1">
    <location>
        <begin position="230"/>
        <end position="256"/>
    </location>
</feature>
<feature type="transmembrane region" description="Helical" evidence="1">
    <location>
        <begin position="263"/>
        <end position="290"/>
    </location>
</feature>
<keyword evidence="1" id="KW-0472">Membrane</keyword>
<gene>
    <name evidence="2" type="ORF">A9E74_02342</name>
</gene>
<feature type="transmembrane region" description="Helical" evidence="1">
    <location>
        <begin position="77"/>
        <end position="98"/>
    </location>
</feature>
<keyword evidence="3" id="KW-1185">Reference proteome</keyword>
<feature type="transmembrane region" description="Helical" evidence="1">
    <location>
        <begin position="20"/>
        <end position="46"/>
    </location>
</feature>
<dbReference type="PATRIC" id="fig|291169.3.peg.2359"/>
<protein>
    <recommendedName>
        <fullName evidence="4">DUF2232 domain-containing protein</fullName>
    </recommendedName>
</protein>
<evidence type="ECO:0000256" key="1">
    <source>
        <dbReference type="SAM" id="Phobius"/>
    </source>
</evidence>
<feature type="transmembrane region" description="Helical" evidence="1">
    <location>
        <begin position="105"/>
        <end position="124"/>
    </location>
</feature>
<organism evidence="2 3">
    <name type="scientific">Methylophaga muralis</name>
    <dbReference type="NCBI Taxonomy" id="291169"/>
    <lineage>
        <taxon>Bacteria</taxon>
        <taxon>Pseudomonadati</taxon>
        <taxon>Pseudomonadota</taxon>
        <taxon>Gammaproteobacteria</taxon>
        <taxon>Thiotrichales</taxon>
        <taxon>Piscirickettsiaceae</taxon>
        <taxon>Methylophaga</taxon>
    </lineage>
</organism>
<accession>A0A1E3GPE8</accession>